<dbReference type="EMBL" id="LLXI01000504">
    <property type="protein sequence ID" value="PKY46976.1"/>
    <property type="molecule type" value="Genomic_DNA"/>
</dbReference>
<comment type="caution">
    <text evidence="3">The sequence shown here is derived from an EMBL/GenBank/DDBJ whole genome shotgun (WGS) entry which is preliminary data.</text>
</comment>
<name>A0A2I1GK15_9GLOM</name>
<evidence type="ECO:0000259" key="2">
    <source>
        <dbReference type="SMART" id="SM00220"/>
    </source>
</evidence>
<organism evidence="3 4">
    <name type="scientific">Rhizophagus irregularis</name>
    <dbReference type="NCBI Taxonomy" id="588596"/>
    <lineage>
        <taxon>Eukaryota</taxon>
        <taxon>Fungi</taxon>
        <taxon>Fungi incertae sedis</taxon>
        <taxon>Mucoromycota</taxon>
        <taxon>Glomeromycotina</taxon>
        <taxon>Glomeromycetes</taxon>
        <taxon>Glomerales</taxon>
        <taxon>Glomeraceae</taxon>
        <taxon>Rhizophagus</taxon>
    </lineage>
</organism>
<sequence>MNDRYLKYFEKSSKYWSLEDFDSWSLNNIEHCQHGLTHRVFYKYLNMISQESSSKRKIKITRQLVDWLEKRDQPALFWMKEIFSWPLWLALDEEGRFEKDESTVETPNELKRINEHESGFSEIYTADWINGRYDEWDSEKQLLKRIGTHKAEIVRCYGLTQNLTNGNFMLVMNKMTIDSRKYLQQNHSQLTWRERIEIAFAIINSLCFIIIAPGKDYTFKSDIYSIAILMWEISSGQSPFIIINMMITTDYLQVHQFENLPEPRNAMEEEQEDSSEILHKEFKKLQLNFNNSDEKEIKEIMEAIQQQIKKQNIDINDDGDEINNSNLHLEEQEELENSANIY</sequence>
<evidence type="ECO:0000313" key="4">
    <source>
        <dbReference type="Proteomes" id="UP000234323"/>
    </source>
</evidence>
<dbReference type="InterPro" id="IPR000719">
    <property type="entry name" value="Prot_kinase_dom"/>
</dbReference>
<protein>
    <recommendedName>
        <fullName evidence="2">Protein kinase domain-containing protein</fullName>
    </recommendedName>
</protein>
<feature type="region of interest" description="Disordered" evidence="1">
    <location>
        <begin position="315"/>
        <end position="342"/>
    </location>
</feature>
<dbReference type="SMART" id="SM00220">
    <property type="entry name" value="S_TKc"/>
    <property type="match status" value="1"/>
</dbReference>
<accession>A0A2I1GK15</accession>
<dbReference type="GO" id="GO:0004672">
    <property type="term" value="F:protein kinase activity"/>
    <property type="evidence" value="ECO:0007669"/>
    <property type="project" value="InterPro"/>
</dbReference>
<evidence type="ECO:0000313" key="3">
    <source>
        <dbReference type="EMBL" id="PKY46976.1"/>
    </source>
</evidence>
<dbReference type="VEuPathDB" id="FungiDB:RhiirA1_465845"/>
<dbReference type="Gene3D" id="1.10.510.10">
    <property type="entry name" value="Transferase(Phosphotransferase) domain 1"/>
    <property type="match status" value="1"/>
</dbReference>
<reference evidence="3 4" key="1">
    <citation type="submission" date="2015-10" db="EMBL/GenBank/DDBJ databases">
        <title>Genome analyses suggest a sexual origin of heterokaryosis in a supposedly ancient asexual fungus.</title>
        <authorList>
            <person name="Ropars J."/>
            <person name="Sedzielewska K."/>
            <person name="Noel J."/>
            <person name="Charron P."/>
            <person name="Farinelli L."/>
            <person name="Marton T."/>
            <person name="Kruger M."/>
            <person name="Pelin A."/>
            <person name="Brachmann A."/>
            <person name="Corradi N."/>
        </authorList>
    </citation>
    <scope>NUCLEOTIDE SEQUENCE [LARGE SCALE GENOMIC DNA]</scope>
    <source>
        <strain evidence="3 4">A4</strain>
    </source>
</reference>
<dbReference type="InterPro" id="IPR011009">
    <property type="entry name" value="Kinase-like_dom_sf"/>
</dbReference>
<gene>
    <name evidence="3" type="ORF">RhiirA4_462010</name>
</gene>
<dbReference type="GO" id="GO:0005524">
    <property type="term" value="F:ATP binding"/>
    <property type="evidence" value="ECO:0007669"/>
    <property type="project" value="InterPro"/>
</dbReference>
<feature type="domain" description="Protein kinase" evidence="2">
    <location>
        <begin position="110"/>
        <end position="283"/>
    </location>
</feature>
<evidence type="ECO:0000256" key="1">
    <source>
        <dbReference type="SAM" id="MobiDB-lite"/>
    </source>
</evidence>
<keyword evidence="4" id="KW-1185">Reference proteome</keyword>
<dbReference type="SUPFAM" id="SSF56112">
    <property type="entry name" value="Protein kinase-like (PK-like)"/>
    <property type="match status" value="1"/>
</dbReference>
<proteinExistence type="predicted"/>
<dbReference type="Proteomes" id="UP000234323">
    <property type="component" value="Unassembled WGS sequence"/>
</dbReference>
<dbReference type="AlphaFoldDB" id="A0A2I1GK15"/>